<evidence type="ECO:0000313" key="3">
    <source>
        <dbReference type="Proteomes" id="UP000221918"/>
    </source>
</evidence>
<organism evidence="1 4">
    <name type="scientific">Bacillus pseudomycoides</name>
    <dbReference type="NCBI Taxonomy" id="64104"/>
    <lineage>
        <taxon>Bacteria</taxon>
        <taxon>Bacillati</taxon>
        <taxon>Bacillota</taxon>
        <taxon>Bacilli</taxon>
        <taxon>Bacillales</taxon>
        <taxon>Bacillaceae</taxon>
        <taxon>Bacillus</taxon>
        <taxon>Bacillus cereus group</taxon>
    </lineage>
</organism>
<protein>
    <submittedName>
        <fullName evidence="1">Uncharacterized protein</fullName>
    </submittedName>
</protein>
<evidence type="ECO:0000313" key="4">
    <source>
        <dbReference type="Proteomes" id="UP001248134"/>
    </source>
</evidence>
<gene>
    <name evidence="2" type="ORF">COF81_20565</name>
    <name evidence="1" type="ORF">FOS08_12310</name>
</gene>
<dbReference type="AlphaFoldDB" id="A0AAJ3V8H5"/>
<accession>A0AAJ3V8H5</accession>
<name>A0AAJ3V8H5_9BACI</name>
<reference evidence="1" key="2">
    <citation type="submission" date="2019-07" db="EMBL/GenBank/DDBJ databases">
        <title>Phylogenomic Reclassification of ATCC Bacillus Strains and Various Taxa within the Genus Bacillus.</title>
        <authorList>
            <person name="Riojas M.A."/>
            <person name="Frank A.M."/>
            <person name="Fenn S.L."/>
            <person name="King S.P."/>
            <person name="Brower S.M."/>
            <person name="Hazbon M.H."/>
        </authorList>
    </citation>
    <scope>NUCLEOTIDE SEQUENCE</scope>
    <source>
        <strain evidence="1">NR-12239</strain>
    </source>
</reference>
<reference evidence="2 3" key="1">
    <citation type="submission" date="2017-09" db="EMBL/GenBank/DDBJ databases">
        <title>Large-scale bioinformatics analysis of Bacillus genomes uncovers conserved roles of natural products in bacterial physiology.</title>
        <authorList>
            <consortium name="Agbiome Team Llc"/>
            <person name="Bleich R.M."/>
            <person name="Grubbs K.J."/>
            <person name="Santa Maria K.C."/>
            <person name="Allen S.E."/>
            <person name="Farag S."/>
            <person name="Shank E.A."/>
            <person name="Bowers A."/>
        </authorList>
    </citation>
    <scope>NUCLEOTIDE SEQUENCE [LARGE SCALE GENOMIC DNA]</scope>
    <source>
        <strain evidence="2 3">AFS037265</strain>
    </source>
</reference>
<comment type="caution">
    <text evidence="1">The sequence shown here is derived from an EMBL/GenBank/DDBJ whole genome shotgun (WGS) entry which is preliminary data.</text>
</comment>
<dbReference type="EMBL" id="VLYX01000010">
    <property type="protein sequence ID" value="MDR4326692.1"/>
    <property type="molecule type" value="Genomic_DNA"/>
</dbReference>
<evidence type="ECO:0000313" key="1">
    <source>
        <dbReference type="EMBL" id="MDR4326692.1"/>
    </source>
</evidence>
<dbReference type="Proteomes" id="UP000221918">
    <property type="component" value="Unassembled WGS sequence"/>
</dbReference>
<proteinExistence type="predicted"/>
<dbReference type="EMBL" id="NUTL01000090">
    <property type="protein sequence ID" value="PHE92184.1"/>
    <property type="molecule type" value="Genomic_DNA"/>
</dbReference>
<evidence type="ECO:0000313" key="2">
    <source>
        <dbReference type="EMBL" id="PHE92184.1"/>
    </source>
</evidence>
<sequence length="72" mass="8712">MHRSGQTLFQPHAKLKQREETTIDYRLFFIVAPYMSENQNGYNIFVTILVCFVEYTENSLKCRFHFIMKCKR</sequence>
<dbReference type="Proteomes" id="UP001248134">
    <property type="component" value="Unassembled WGS sequence"/>
</dbReference>